<dbReference type="InterPro" id="IPR036388">
    <property type="entry name" value="WH-like_DNA-bd_sf"/>
</dbReference>
<sequence>MELRHLRYFVAVAEELHFNRAAERLHIAQPPLSQQIKQLEVELGVELFDRRTKRQVQLTEAGQVLLQATYRILAQVEQATSDTQRAGRGETGTLVVGFTSTVVYDILPAILSQYQQQFPNVNLVLRELTTTQQEEALQNHQIEIGFCHPPLKNENLELEPISQESLVVALPEVHPLACETTIPIASLADESFILFPRYLGSGFYDQIVSFCQQANFSPKVVQEAVQMQTIIGLVSANMGVALVPASLQNLQRAGVVYKPLAGTTPQVEIAIAWRSDNVTPVLCEFLLAVKQYMKERSP</sequence>
<dbReference type="Proteomes" id="UP001476950">
    <property type="component" value="Unassembled WGS sequence"/>
</dbReference>
<evidence type="ECO:0000256" key="3">
    <source>
        <dbReference type="ARBA" id="ARBA00023125"/>
    </source>
</evidence>
<organism evidence="6 7">
    <name type="scientific">Stenomitos frigidus AS-A4</name>
    <dbReference type="NCBI Taxonomy" id="2933935"/>
    <lineage>
        <taxon>Bacteria</taxon>
        <taxon>Bacillati</taxon>
        <taxon>Cyanobacteriota</taxon>
        <taxon>Cyanophyceae</taxon>
        <taxon>Leptolyngbyales</taxon>
        <taxon>Leptolyngbyaceae</taxon>
        <taxon>Stenomitos</taxon>
    </lineage>
</organism>
<dbReference type="Gene3D" id="3.40.190.10">
    <property type="entry name" value="Periplasmic binding protein-like II"/>
    <property type="match status" value="2"/>
</dbReference>
<accession>A0ABV0KPW6</accession>
<evidence type="ECO:0000313" key="6">
    <source>
        <dbReference type="EMBL" id="MEP1061235.1"/>
    </source>
</evidence>
<name>A0ABV0KPW6_9CYAN</name>
<dbReference type="CDD" id="cd08414">
    <property type="entry name" value="PBP2_LTTR_aromatics_like"/>
    <property type="match status" value="1"/>
</dbReference>
<comment type="caution">
    <text evidence="6">The sequence shown here is derived from an EMBL/GenBank/DDBJ whole genome shotgun (WGS) entry which is preliminary data.</text>
</comment>
<dbReference type="SUPFAM" id="SSF46785">
    <property type="entry name" value="Winged helix' DNA-binding domain"/>
    <property type="match status" value="1"/>
</dbReference>
<evidence type="ECO:0000313" key="7">
    <source>
        <dbReference type="Proteomes" id="UP001476950"/>
    </source>
</evidence>
<dbReference type="Pfam" id="PF03466">
    <property type="entry name" value="LysR_substrate"/>
    <property type="match status" value="1"/>
</dbReference>
<evidence type="ECO:0000256" key="2">
    <source>
        <dbReference type="ARBA" id="ARBA00023015"/>
    </source>
</evidence>
<keyword evidence="3" id="KW-0238">DNA-binding</keyword>
<keyword evidence="7" id="KW-1185">Reference proteome</keyword>
<dbReference type="SUPFAM" id="SSF53850">
    <property type="entry name" value="Periplasmic binding protein-like II"/>
    <property type="match status" value="1"/>
</dbReference>
<dbReference type="PANTHER" id="PTHR30346">
    <property type="entry name" value="TRANSCRIPTIONAL DUAL REGULATOR HCAR-RELATED"/>
    <property type="match status" value="1"/>
</dbReference>
<dbReference type="Pfam" id="PF00126">
    <property type="entry name" value="HTH_1"/>
    <property type="match status" value="1"/>
</dbReference>
<gene>
    <name evidence="6" type="ORF">NDI38_22645</name>
</gene>
<reference evidence="6 7" key="1">
    <citation type="submission" date="2022-04" db="EMBL/GenBank/DDBJ databases">
        <title>Positive selection, recombination, and allopatry shape intraspecific diversity of widespread and dominant cyanobacteria.</title>
        <authorList>
            <person name="Wei J."/>
            <person name="Shu W."/>
            <person name="Hu C."/>
        </authorList>
    </citation>
    <scope>NUCLEOTIDE SEQUENCE [LARGE SCALE GENOMIC DNA]</scope>
    <source>
        <strain evidence="6 7">AS-A4</strain>
    </source>
</reference>
<dbReference type="PRINTS" id="PR00039">
    <property type="entry name" value="HTHLYSR"/>
</dbReference>
<dbReference type="PANTHER" id="PTHR30346:SF0">
    <property type="entry name" value="HCA OPERON TRANSCRIPTIONAL ACTIVATOR HCAR"/>
    <property type="match status" value="1"/>
</dbReference>
<evidence type="ECO:0000256" key="4">
    <source>
        <dbReference type="ARBA" id="ARBA00023163"/>
    </source>
</evidence>
<dbReference type="EMBL" id="JAMPLM010000029">
    <property type="protein sequence ID" value="MEP1061235.1"/>
    <property type="molecule type" value="Genomic_DNA"/>
</dbReference>
<proteinExistence type="inferred from homology"/>
<protein>
    <submittedName>
        <fullName evidence="6">LysR family transcriptional regulator</fullName>
    </submittedName>
</protein>
<evidence type="ECO:0000256" key="1">
    <source>
        <dbReference type="ARBA" id="ARBA00009437"/>
    </source>
</evidence>
<dbReference type="PROSITE" id="PS50931">
    <property type="entry name" value="HTH_LYSR"/>
    <property type="match status" value="1"/>
</dbReference>
<dbReference type="Gene3D" id="1.10.10.10">
    <property type="entry name" value="Winged helix-like DNA-binding domain superfamily/Winged helix DNA-binding domain"/>
    <property type="match status" value="1"/>
</dbReference>
<comment type="similarity">
    <text evidence="1">Belongs to the LysR transcriptional regulatory family.</text>
</comment>
<dbReference type="InterPro" id="IPR005119">
    <property type="entry name" value="LysR_subst-bd"/>
</dbReference>
<evidence type="ECO:0000259" key="5">
    <source>
        <dbReference type="PROSITE" id="PS50931"/>
    </source>
</evidence>
<feature type="domain" description="HTH lysR-type" evidence="5">
    <location>
        <begin position="1"/>
        <end position="59"/>
    </location>
</feature>
<dbReference type="RefSeq" id="WP_190450018.1">
    <property type="nucleotide sequence ID" value="NZ_JAMPLM010000029.1"/>
</dbReference>
<dbReference type="InterPro" id="IPR000847">
    <property type="entry name" value="LysR_HTH_N"/>
</dbReference>
<keyword evidence="2" id="KW-0805">Transcription regulation</keyword>
<keyword evidence="4" id="KW-0804">Transcription</keyword>
<dbReference type="InterPro" id="IPR036390">
    <property type="entry name" value="WH_DNA-bd_sf"/>
</dbReference>